<feature type="compositionally biased region" description="Basic and acidic residues" evidence="2">
    <location>
        <begin position="1866"/>
        <end position="1878"/>
    </location>
</feature>
<feature type="compositionally biased region" description="Low complexity" evidence="2">
    <location>
        <begin position="4514"/>
        <end position="4536"/>
    </location>
</feature>
<feature type="region of interest" description="Disordered" evidence="2">
    <location>
        <begin position="1824"/>
        <end position="1901"/>
    </location>
</feature>
<evidence type="ECO:0000256" key="2">
    <source>
        <dbReference type="SAM" id="MobiDB-lite"/>
    </source>
</evidence>
<evidence type="ECO:0000259" key="3">
    <source>
        <dbReference type="Pfam" id="PF13764"/>
    </source>
</evidence>
<dbReference type="PROSITE" id="PS52043">
    <property type="entry name" value="UBR4_E3"/>
    <property type="match status" value="1"/>
</dbReference>
<feature type="compositionally biased region" description="Acidic residues" evidence="2">
    <location>
        <begin position="1879"/>
        <end position="1900"/>
    </location>
</feature>
<feature type="compositionally biased region" description="Low complexity" evidence="2">
    <location>
        <begin position="960"/>
        <end position="977"/>
    </location>
</feature>
<evidence type="ECO:0000256" key="1">
    <source>
        <dbReference type="PROSITE-ProRule" id="PRU01388"/>
    </source>
</evidence>
<evidence type="ECO:0000313" key="5">
    <source>
        <dbReference type="WBParaSite" id="TREG1_37470.1"/>
    </source>
</evidence>
<feature type="region of interest" description="Disordered" evidence="2">
    <location>
        <begin position="3036"/>
        <end position="3076"/>
    </location>
</feature>
<dbReference type="PANTHER" id="PTHR21725">
    <property type="entry name" value="E3 UBIQUITIN-PROTEIN LIGASE UBR4"/>
    <property type="match status" value="1"/>
</dbReference>
<dbReference type="GO" id="GO:0008270">
    <property type="term" value="F:zinc ion binding"/>
    <property type="evidence" value="ECO:0007669"/>
    <property type="project" value="UniProtKB-KW"/>
</dbReference>
<feature type="compositionally biased region" description="Acidic residues" evidence="2">
    <location>
        <begin position="1826"/>
        <end position="1865"/>
    </location>
</feature>
<feature type="compositionally biased region" description="Basic and acidic residues" evidence="2">
    <location>
        <begin position="2117"/>
        <end position="2126"/>
    </location>
</feature>
<feature type="region of interest" description="Disordered" evidence="2">
    <location>
        <begin position="434"/>
        <end position="453"/>
    </location>
</feature>
<feature type="compositionally biased region" description="Polar residues" evidence="2">
    <location>
        <begin position="1671"/>
        <end position="1689"/>
    </location>
</feature>
<feature type="region of interest" description="Disordered" evidence="2">
    <location>
        <begin position="791"/>
        <end position="824"/>
    </location>
</feature>
<keyword evidence="1" id="KW-0479">Metal-binding</keyword>
<feature type="region of interest" description="Disordered" evidence="2">
    <location>
        <begin position="1699"/>
        <end position="1718"/>
    </location>
</feature>
<comment type="similarity">
    <text evidence="1">Belongs to the UBR4 family.</text>
</comment>
<feature type="region of interest" description="Disordered" evidence="2">
    <location>
        <begin position="541"/>
        <end position="573"/>
    </location>
</feature>
<feature type="compositionally biased region" description="Low complexity" evidence="2">
    <location>
        <begin position="4575"/>
        <end position="4585"/>
    </location>
</feature>
<dbReference type="InterPro" id="IPR045189">
    <property type="entry name" value="UBR4-like"/>
</dbReference>
<feature type="compositionally biased region" description="Low complexity" evidence="2">
    <location>
        <begin position="1959"/>
        <end position="1975"/>
    </location>
</feature>
<feature type="region of interest" description="Disordered" evidence="2">
    <location>
        <begin position="3531"/>
        <end position="3572"/>
    </location>
</feature>
<feature type="compositionally biased region" description="Acidic residues" evidence="2">
    <location>
        <begin position="2154"/>
        <end position="2165"/>
    </location>
</feature>
<feature type="compositionally biased region" description="Polar residues" evidence="2">
    <location>
        <begin position="3544"/>
        <end position="3559"/>
    </location>
</feature>
<feature type="compositionally biased region" description="Polar residues" evidence="2">
    <location>
        <begin position="2186"/>
        <end position="2216"/>
    </location>
</feature>
<dbReference type="PANTHER" id="PTHR21725:SF1">
    <property type="entry name" value="E3 UBIQUITIN-PROTEIN LIGASE UBR4"/>
    <property type="match status" value="1"/>
</dbReference>
<feature type="region of interest" description="UBR4 E3 catalytic module" evidence="1">
    <location>
        <begin position="5149"/>
        <end position="5705"/>
    </location>
</feature>
<sequence length="5705" mass="633715">MTIYCLDKLLIKLADKQDRSLKEIAKLRAITALLQSRHDESIIGSDNETNDLKNSHRIHLGKSTLSILPELAKTLDSIVNEMNYSMKQVSVNINDLPKSSTAAAGLLITSMTVNPSCPSTFVICGLWECIVMSLSSVGQVCGRISVTPVVGTRREQIIKAFWLPNSIKLMAILTDQSVQIFDIFDNPNKPKYHFKPVDGSFCDATFIHLPQSALDHQNMKKQQHINHDDDNNDNDNDYNVGFATMVNDNPVEWDIHLLVMANMGSILHQKLGPDCLSSLGPFFLAESLEWDVASLNKSNTTSDDDFGLIPELTRDRLTGVLGGGGVSLQYISSLGLLLHAYQSGHSVASGIDLFNTMNASSSSQSQDENKLCITHSFLLATGPRETNVSSGTAGSLAKLLRGSSMISPENSHVDPEKLVIPLILASHPITASAVTTSETSPRATGKQLSTQSSRKTVIPSIGPLFRWTEVMGNHPGLVSAVSKANFMYPPNSQHQSFLMAFEPDQVWVQHLSIHRNSRLFNANNSPVTKLKTPTAISNFTKTTTTTTSNTNTSNLSGAVKVSTSEKPSTGQSVSTSTQLVDSFSFHWFGSPGYLSRTMTFLLTSDGTLFASASVPRSSIYTLQTKNCNEFGEVGPNYELSVLPGQYWLQKDFSKKVIASSSHLMGFCCPEFLGSLSVNSLVHNLPKGALWDLATISTDHFTEDTKHSSINQKEAHYTGKQSLSISTENTIELLQKRLIQSPAYGTLPVDFFEYVTETDEVDFGGPDLLQFYNYEQLRRRLTLPGNPVTGAGTCNYNTSSGVKRREDKHVGSKVTSTTTSSGLTSGKSKDITATMGQQHIAFIIDICNRRKDTVLAGLRVTLPAPTDENASRWPRFFKLFDRTILVPPPYPGVTSPRTIDLPLYRCEMLQSDGLLKLYVGTSDDPEDMTSIDCIMVYCITREMLSLLQQYDTHDIFDQQSVIKSSSSSGKNKSRLSTSNNQYNNTIKGPMDLFVLRDNRSTSTNADNIRLNENGNNNDNEDADHFENPEDFSKMYFNASEQSLAFRLDRLFSTGFVTELIPNDKITSKTNTKKSTRSCQPQLSIAKPFPSPPGGMFTSTNSIGCAYLTVFNSSFTESSSSIPLSLFSDYCGLTAAITNLLYTVVNIGITSKSKKHSLNMTGVHLLICSLRRTLNKLCASDELNQSPENAKQSPLGLEMLRAEIIKYLDYISPIVFKCKGIPTYIQSNTLSLGVYLYQLALMLTCYADIEQVDKLPAKINSILNQILYTPFNESRKQLISFLMESSANSRPHHHYDDIITSHNNVYKALRLIRQFSAQMYHLLHISPLDLIEWLSKHELNNNNVFHSILNHLFNLFTFSLPIPSNPFHSIDPVWPIKLDMLSISVEQYNHQSNLYHPAIVSTDRCWSRSYSHHHPLSHHHHDHSSSSVSDSLPKSYFNHSIQYFIAPLTRAAYTLLLSSTLINKHLINSDINLDELIMTSLIQPTKDADDDNESKQDNVLMNVSTNYAKLLIKLLTHSNIIVSCATRDALCRLILHARPKRRVIWYKVHSSMDRRHPSSLRKSSVSRSSENKSSKPVSDKSTMQSADTESLSVQGSDSMHGPHGSNSATATTASSSGRSCQPRTTPYSGRRRPTRDFHPLQMIDVDDQLNTRELTSFFHLDEFGSNHAAAATASDNRQDTCGQRNARTGATNRLRRSGHFMRISNRPPSVPGEGETRSSNSTTAFTIYEPIQYMDMENDILDYYGQLDMNLDNADSHLLSEFFDVTGSDAPISSLRDDTDDDMAYRILRVCRRIWGSRRVGSTRQILADSESGGENDFDGRISLAANETDDIPETEPENIDGEDDDDEEEEEDEHDGDNDDDENEDGDEHHDAVLDVDNEKDMEDDDEDEEEDEGDDEDSDDQLQLGISETLTSEMAVLLAQLIAESGQSIENGQESLIDQLGISFSGLSRSFRNRIQQPTRSTTTTTTTTSTTGTSVSVPNSLISSTVTTTSSEIREAPINTSVRSSANLHSSSTGSRHSPSTARTEPTPVSNSDHAREWEGHEEVGEELRDNAREQEVDTVTEGGEEEAVDLNPDLLDVDDPQGRMDMWAFSDNLEEDVLFTLALHLSLRDQGGPSARDDNAEEGNHQLTGGSAAQLQSASQEENISMPGNENTEQEELNNDDCDQQNHPANWSDEAEHHSDRNRTPTNSVFIESSSQPIVVTTSSSNFDSVNRQNESNRVRDKNDNIDDDDDDDDDGDGNDNDVEEEFPDLYALFDETVASSSKPVNETLLPTSSNAGNEEDFSNVNIKSDEMMTVVNYEDIHSIGSDNGSCWSDDSSPESNILPASYRYNTTTTTAMFMGTDKWYSKGNGVEDYSELDDDDAAASATADADDDDNHDGGDDNDDNCASSDSSFLRYNLNIDGCKDFKEDDPLVNPQSRDNNDDDNDGDGEKNQQTILSSSIKRLKKLRLNAKYRKQNLALLFCINLAKHLSHEWPKIVDQFKQSIGSLATISPGSSQHFVPVLQLIISLIRILHSNACQLNAEIISLQQHILLQSTISTDHAEISYQDKFYLEYIKQLLQTIKISVKQLIRALIHGVLQTASIEGYSEDNKPTDEDSVTIKPLNTVHLRENLEIIINLDCSLSLGFIVLQLNALTEIFASIPSSSMSSSSSTTSNLNSPTSLSLINLWLYDGNYENNNNDNVGVDNCKTLNQHQPLSPSVVPIVQQETSSKLLTTATTTTSTTTTTTKTTISQSSTISTDENELRALFDQTIEFCLILMETLYTRLLKVHEVNSSETARDEQGDTKRPMNSSIVNYPNAISNPLACGVLQGSMFSSQYSGDTLIGTSVSGLLSHSPLLNTSQCLDHIGNPIMSQLVWLATKACVKLPNILLYFASSLMKDKSVSLPSTSGKSTFPPHKLSYLSSESEVRWCSVLFNYKELLNHPNLYQSQFTAKTQSSHQGNNNPDSVNTVNSSNHLFQFINLEGFQHTSKIINPLGRELQSLLITIVGPKSYRHLQDVHRLAKLLQRIRDICVNTGGLVLHVDCGSSTQFTVSGQFPSSPSPSSHTSLNNVNNMSPSSKVHINPPSKTVSTDDRGVNSSFDWCSHDTDAFDRQLRLPYIAQREILENVSSCLVIAVRNRPYWQRLCLRSSRTLLFLVHASLVLDRKIARNMLYLIQLAICPTSVESRSHGQTKHLHDGFRRSAHSIQQTEMKLSRIIARYLILSSNSHTSTYSETSLEENIPIHSENTDLSISPLFVQFIRTFLCQCPKKSIRDSAAHILFAIFNCVSREAQSHILSLISLLWSELSTYVPYSNQFVQLSIHLLNSYPTWSGRAQLIEQVIWILMQRLEALKRHPNRTLYTALMHFTHSQKGLLPGVSIPCDSSTKSGSSDESIDDITCLQSTHNDSSTRTWASVAAHKPGSSHAPPTGNSGGPNETTDADQTGSTDLSRNLSVLPTPFSLSSSAFTFELEPCLLCHAKVIDEPFYVVFRWDSEPNVPRRSLQSVVSTIYNSRFTQQFRQSPSRMSMAQNSLRGTPQQSNLSTSGVDIQFTSNTSHTSTTPNASGVIQTTLNTPKPSTTPVNTTATTSATTTKTTTINTTANGGGGGRSVGGSATSSNNAFSLIVPVQLKSRATSSVHIFDLESSYLISQITVKFTVISKRPRYVRTLNVYTCDSTDRASARLIHEPQLWQPVASVRFNRNQTMARICFSHPSPVPTWLTANQDYATDKRISMNSNFINDSLNLKQSPGLPIRASRLIFEYADFHSTGQEERRVCPRCHASDLQGSTCMMCRSNVNECFRCRSLNLSNEDVYLCANCGTSRHGKIEFSITARPCYSAIEPLHDRDDRESACGRIVTLSRELSKTSRTLSRLIQVDVMECLYRLCSLDTGTLDLISMPESFVSKNSNRASSSSSTSAGGKGQANSKDLSQSTTQSSSNYTNCVNPAIIRLINTALKARCLSLDAAITARRLWAARQSVVEFNLEEQHESVGCFHNESPGNENKLINPETSNINSTKTQLNYTELDQMFYPSLAGCYWCLMSTIYQCSHFLRCISEFTSLTTLRNVNRTWNNSHWLFGVTSDDHTFRLFNASSSKNSSKTVTTSVDIVQNLISDLIESGLNIYPQHLQQELRVLLIYLTKDCLPLISHLGDILSERLIKTAYTHGDQAHLLGPLSYNDVCLLQSSVEAILPRKSHGQLRRQPIDHTIENWEARIRPLFKILSKLSKNSTSDWNPSVPVVQNILLPLIESLHVLVSYKPNPFSSTLTSPSIIRTISQSTDNANDVQTGASGETHHHQSVVVVSNQPNSASGSVNIPHMLPHLHSKQFSHLTDTESIDFHAWLSNQPHASYVAWKEHMSIKMNSVFASSSHQCVRSPSTQTDEQISHWKDLDFKQSCLAMRFARHWRCIVEEKRWARRWGVLTTKSSSIKGCCISSDSWLTKILFSPPDSNARGVYDCMKLLKEITTNFVPKLISESCSQLSLSTECINALNILFNKRRCIVLRFLTEICIPRLDELASTRDAALLLTDGGSVPTTSTSSSTTATTTTTQTASSSSSKNGTTPSVPTAGDIFVTEFYHLATSSTISSEQSSKESQQKLTHASAKTATSATGQNTTISISKSPFIPYLLIKGNFLGYVRILVRKLLSQITCIESARIQHWNELMAATLSPISGSGACNGGAPGYAIALVAELLNVLKPLKQLTRSQQNLLLRILLPACAQLRYLIFQRADCTVKAQTIFDSMLAELTGVSGAQIKEFLSTVLDVLAEYPIDDHRSGTYLLQRLCTPVCPLHTDQSVFQIKLEVWRPHEDYLLARSRIEILPSDTRGLGPRIHNLIHFICDANNLTTDMRLEIVCEGQILMPQLRLHDVYNQIWCANKNNINKPMRLRYRIPGLEADNLPYVENLSSEQIPPEQFSHISVLATHPHGLGDLLKRLASSRNAIYNLDLIDVIDIRAVPRLLYTLIICLQSRQLKSITNTQQQQQPQSQQSIDVLEDITKRLIAVFKTILELVDGEWNSAGSSQSDLNSVKFLLNFINTQPALPNISLDVARLLGLMTFSNEKIMDVIIDFLKVNLNQLKPSAQFSPSEIALLDCCCALLFAIPEHSRNGVLFRQRVKQNAMLLQISLQFLWATCPLACITGQTEESSTPTTTATTASIFNTSDPEIVKFLSEPSLPYILQLMHVSVDGDQVETILNQPEDKVETGKTRIEASQLLHLFHQLETSKSSGRVGLLAEDMLNDWVSKEDNNRTTTVQSTGNRTVGQVIHNLREATIRRARSIAQNMRQKRLRSLNMRVNEKGQVAMVETDRLNKMTAVVQEETGLSCVICHEGQRIAPNEPLGIYVYVRRCTLEENLCMTGCDSPSGNNPPQNIPDGYSTLSNFVIVHFSCHTKSFRASSENEWVVAQRHNWDVGCNNILPILNPPISISTTSSTDSTSVDNKTASKSTQQQSPDTVYSGHLANFMEFIMHKLNICPGYVMALHDIKLLLLRFACNKTFTVETGGGGKESNMQLLPHLMQVYLHTLLMSSQVDQELEALKQFTEVSGTYWIKSDKCWITTGPLYRIVAALHLWSCDEWLKNRVILLQSLLYMAVGRLSNPTSSNEVSVTSDSSNTDSRFTMIKPYLVYFGLIDSMYEYLFKNVQLTVVPEVKSKSSSSTSTSQTPSWAASLSHYIRTSDEALMIAAPKLLAYFEENLLTIASIEEFLDVMGLLGSVTTEELENIINNASINQ</sequence>
<feature type="compositionally biased region" description="Polar residues" evidence="2">
    <location>
        <begin position="3416"/>
        <end position="3434"/>
    </location>
</feature>
<feature type="region of interest" description="Disordered" evidence="2">
    <location>
        <begin position="960"/>
        <end position="981"/>
    </location>
</feature>
<feature type="compositionally biased region" description="Polar residues" evidence="2">
    <location>
        <begin position="1999"/>
        <end position="2009"/>
    </location>
</feature>
<feature type="compositionally biased region" description="Polar residues" evidence="2">
    <location>
        <begin position="2127"/>
        <end position="2153"/>
    </location>
</feature>
<feature type="compositionally biased region" description="Low complexity" evidence="2">
    <location>
        <begin position="3534"/>
        <end position="3543"/>
    </location>
</feature>
<feature type="region of interest" description="Disordered" evidence="2">
    <location>
        <begin position="1668"/>
        <end position="1690"/>
    </location>
</feature>
<keyword evidence="1" id="KW-0862">Zinc</keyword>
<evidence type="ECO:0000313" key="4">
    <source>
        <dbReference type="Proteomes" id="UP000050795"/>
    </source>
</evidence>
<feature type="compositionally biased region" description="Low complexity" evidence="2">
    <location>
        <begin position="3561"/>
        <end position="3572"/>
    </location>
</feature>
<feature type="region of interest" description="Disordered" evidence="2">
    <location>
        <begin position="2409"/>
        <end position="2436"/>
    </location>
</feature>
<accession>A0AA85JRF4</accession>
<reference evidence="5" key="2">
    <citation type="submission" date="2023-11" db="UniProtKB">
        <authorList>
            <consortium name="WormBaseParasite"/>
        </authorList>
    </citation>
    <scope>IDENTIFICATION</scope>
</reference>
<feature type="region of interest" description="Disordered" evidence="2">
    <location>
        <begin position="1553"/>
        <end position="1641"/>
    </location>
</feature>
<feature type="region of interest" description="Disordered" evidence="2">
    <location>
        <begin position="4511"/>
        <end position="4543"/>
    </location>
</feature>
<feature type="domain" description="E3 ubiquitin ligase UBR4 C-terminal" evidence="3">
    <location>
        <begin position="4800"/>
        <end position="5684"/>
    </location>
</feature>
<feature type="region of interest" description="Disordered" evidence="2">
    <location>
        <begin position="2266"/>
        <end position="2285"/>
    </location>
</feature>
<feature type="compositionally biased region" description="Low complexity" evidence="2">
    <location>
        <begin position="541"/>
        <end position="556"/>
    </location>
</feature>
<dbReference type="Proteomes" id="UP000050795">
    <property type="component" value="Unassembled WGS sequence"/>
</dbReference>
<dbReference type="WBParaSite" id="TREG1_37470.1">
    <property type="protein sequence ID" value="TREG1_37470.1"/>
    <property type="gene ID" value="TREG1_37470"/>
</dbReference>
<proteinExistence type="inferred from homology"/>
<feature type="compositionally biased region" description="Polar residues" evidence="2">
    <location>
        <begin position="5413"/>
        <end position="5427"/>
    </location>
</feature>
<feature type="compositionally biased region" description="Acidic residues" evidence="2">
    <location>
        <begin position="2228"/>
        <end position="2246"/>
    </location>
</feature>
<feature type="region of interest" description="Disordered" evidence="2">
    <location>
        <begin position="3886"/>
        <end position="3920"/>
    </location>
</feature>
<feature type="compositionally biased region" description="Polar residues" evidence="2">
    <location>
        <begin position="2023"/>
        <end position="2033"/>
    </location>
</feature>
<feature type="region of interest" description="Disordered" evidence="2">
    <location>
        <begin position="3393"/>
        <end position="3434"/>
    </location>
</feature>
<dbReference type="InterPro" id="IPR025704">
    <property type="entry name" value="E3_Ub_ligase_UBR4_C"/>
</dbReference>
<feature type="compositionally biased region" description="Polar residues" evidence="2">
    <location>
        <begin position="791"/>
        <end position="800"/>
    </location>
</feature>
<feature type="compositionally biased region" description="Low complexity" evidence="2">
    <location>
        <begin position="811"/>
        <end position="824"/>
    </location>
</feature>
<feature type="compositionally biased region" description="Basic and acidic residues" evidence="2">
    <location>
        <begin position="2034"/>
        <end position="2057"/>
    </location>
</feature>
<feature type="compositionally biased region" description="Low complexity" evidence="2">
    <location>
        <begin position="2010"/>
        <end position="2022"/>
    </location>
</feature>
<feature type="region of interest" description="Disordered" evidence="2">
    <location>
        <begin position="1951"/>
        <end position="2066"/>
    </location>
</feature>
<keyword evidence="4" id="KW-1185">Reference proteome</keyword>
<feature type="compositionally biased region" description="Acidic residues" evidence="2">
    <location>
        <begin position="2371"/>
        <end position="2386"/>
    </location>
</feature>
<name>A0AA85JRF4_TRIRE</name>
<feature type="region of interest" description="Disordered" evidence="2">
    <location>
        <begin position="2112"/>
        <end position="2246"/>
    </location>
</feature>
<dbReference type="Pfam" id="PF13764">
    <property type="entry name" value="E3_UbLigase_R4"/>
    <property type="match status" value="1"/>
</dbReference>
<keyword evidence="1" id="KW-0863">Zinc-finger</keyword>
<feature type="compositionally biased region" description="Polar residues" evidence="2">
    <location>
        <begin position="561"/>
        <end position="573"/>
    </location>
</feature>
<feature type="compositionally biased region" description="Low complexity" evidence="2">
    <location>
        <begin position="1605"/>
        <end position="1614"/>
    </location>
</feature>
<feature type="compositionally biased region" description="Polar residues" evidence="2">
    <location>
        <begin position="3048"/>
        <end position="3072"/>
    </location>
</feature>
<feature type="compositionally biased region" description="Basic and acidic residues" evidence="2">
    <location>
        <begin position="2217"/>
        <end position="2227"/>
    </location>
</feature>
<feature type="region of interest" description="Disordered" evidence="2">
    <location>
        <begin position="4566"/>
        <end position="4585"/>
    </location>
</feature>
<feature type="compositionally biased region" description="Polar residues" evidence="2">
    <location>
        <begin position="1577"/>
        <end position="1595"/>
    </location>
</feature>
<feature type="compositionally biased region" description="Low complexity" evidence="2">
    <location>
        <begin position="3886"/>
        <end position="3898"/>
    </location>
</feature>
<protein>
    <recommendedName>
        <fullName evidence="3">E3 ubiquitin ligase UBR4 C-terminal domain-containing protein</fullName>
    </recommendedName>
</protein>
<organism evidence="4 5">
    <name type="scientific">Trichobilharzia regenti</name>
    <name type="common">Nasal bird schistosome</name>
    <dbReference type="NCBI Taxonomy" id="157069"/>
    <lineage>
        <taxon>Eukaryota</taxon>
        <taxon>Metazoa</taxon>
        <taxon>Spiralia</taxon>
        <taxon>Lophotrochozoa</taxon>
        <taxon>Platyhelminthes</taxon>
        <taxon>Trematoda</taxon>
        <taxon>Digenea</taxon>
        <taxon>Strigeidida</taxon>
        <taxon>Schistosomatoidea</taxon>
        <taxon>Schistosomatidae</taxon>
        <taxon>Trichobilharzia</taxon>
    </lineage>
</organism>
<feature type="compositionally biased region" description="Basic and acidic residues" evidence="2">
    <location>
        <begin position="2176"/>
        <end position="2185"/>
    </location>
</feature>
<feature type="compositionally biased region" description="Polar residues" evidence="2">
    <location>
        <begin position="1615"/>
        <end position="1625"/>
    </location>
</feature>
<reference evidence="4" key="1">
    <citation type="submission" date="2022-06" db="EMBL/GenBank/DDBJ databases">
        <authorList>
            <person name="Berger JAMES D."/>
            <person name="Berger JAMES D."/>
        </authorList>
    </citation>
    <scope>NUCLEOTIDE SEQUENCE [LARGE SCALE GENOMIC DNA]</scope>
</reference>
<feature type="region of interest" description="Disordered" evidence="2">
    <location>
        <begin position="5404"/>
        <end position="5427"/>
    </location>
</feature>
<feature type="region of interest" description="Disordered" evidence="2">
    <location>
        <begin position="2357"/>
        <end position="2388"/>
    </location>
</feature>